<accession>A0A0L7L1R8</accession>
<dbReference type="EMBL" id="JTDY01003518">
    <property type="protein sequence ID" value="KOB69427.1"/>
    <property type="molecule type" value="Genomic_DNA"/>
</dbReference>
<dbReference type="Proteomes" id="UP000037510">
    <property type="component" value="Unassembled WGS sequence"/>
</dbReference>
<dbReference type="GO" id="GO:0016787">
    <property type="term" value="F:hydrolase activity"/>
    <property type="evidence" value="ECO:0007669"/>
    <property type="project" value="TreeGrafter"/>
</dbReference>
<feature type="compositionally biased region" description="Pro residues" evidence="1">
    <location>
        <begin position="366"/>
        <end position="426"/>
    </location>
</feature>
<dbReference type="AlphaFoldDB" id="A0A0L7L1R8"/>
<dbReference type="STRING" id="104452.A0A0L7L1R8"/>
<keyword evidence="3" id="KW-1185">Reference proteome</keyword>
<proteinExistence type="predicted"/>
<dbReference type="PANTHER" id="PTHR10426">
    <property type="entry name" value="STRICTOSIDINE SYNTHASE-RELATED"/>
    <property type="match status" value="1"/>
</dbReference>
<dbReference type="Gene3D" id="2.120.10.30">
    <property type="entry name" value="TolB, C-terminal domain"/>
    <property type="match status" value="1"/>
</dbReference>
<dbReference type="InterPro" id="IPR011042">
    <property type="entry name" value="6-blade_b-propeller_TolB-like"/>
</dbReference>
<reference evidence="2 3" key="1">
    <citation type="journal article" date="2015" name="Genome Biol. Evol.">
        <title>The genome of winter moth (Operophtera brumata) provides a genomic perspective on sexual dimorphism and phenology.</title>
        <authorList>
            <person name="Derks M.F."/>
            <person name="Smit S."/>
            <person name="Salis L."/>
            <person name="Schijlen E."/>
            <person name="Bossers A."/>
            <person name="Mateman C."/>
            <person name="Pijl A.S."/>
            <person name="de Ridder D."/>
            <person name="Groenen M.A."/>
            <person name="Visser M.E."/>
            <person name="Megens H.J."/>
        </authorList>
    </citation>
    <scope>NUCLEOTIDE SEQUENCE [LARGE SCALE GENOMIC DNA]</scope>
    <source>
        <strain evidence="2">WM2013NL</strain>
        <tissue evidence="2">Head and thorax</tissue>
    </source>
</reference>
<dbReference type="GO" id="GO:0012505">
    <property type="term" value="C:endomembrane system"/>
    <property type="evidence" value="ECO:0007669"/>
    <property type="project" value="TreeGrafter"/>
</dbReference>
<feature type="compositionally biased region" description="Low complexity" evidence="1">
    <location>
        <begin position="449"/>
        <end position="482"/>
    </location>
</feature>
<dbReference type="PANTHER" id="PTHR10426:SF88">
    <property type="entry name" value="ADIPOCYTE PLASMA MEMBRANE-ASSOCIATED PROTEIN HEMOMUCIN-RELATED"/>
    <property type="match status" value="1"/>
</dbReference>
<evidence type="ECO:0000313" key="3">
    <source>
        <dbReference type="Proteomes" id="UP000037510"/>
    </source>
</evidence>
<name>A0A0L7L1R8_OPEBR</name>
<gene>
    <name evidence="2" type="ORF">OBRU01_16720</name>
</gene>
<comment type="caution">
    <text evidence="2">The sequence shown here is derived from an EMBL/GenBank/DDBJ whole genome shotgun (WGS) entry which is preliminary data.</text>
</comment>
<dbReference type="Pfam" id="PF20067">
    <property type="entry name" value="SSL_N"/>
    <property type="match status" value="1"/>
</dbReference>
<organism evidence="2 3">
    <name type="scientific">Operophtera brumata</name>
    <name type="common">Winter moth</name>
    <name type="synonym">Phalaena brumata</name>
    <dbReference type="NCBI Taxonomy" id="104452"/>
    <lineage>
        <taxon>Eukaryota</taxon>
        <taxon>Metazoa</taxon>
        <taxon>Ecdysozoa</taxon>
        <taxon>Arthropoda</taxon>
        <taxon>Hexapoda</taxon>
        <taxon>Insecta</taxon>
        <taxon>Pterygota</taxon>
        <taxon>Neoptera</taxon>
        <taxon>Endopterygota</taxon>
        <taxon>Lepidoptera</taxon>
        <taxon>Glossata</taxon>
        <taxon>Ditrysia</taxon>
        <taxon>Geometroidea</taxon>
        <taxon>Geometridae</taxon>
        <taxon>Larentiinae</taxon>
        <taxon>Operophtera</taxon>
    </lineage>
</organism>
<dbReference type="PRINTS" id="PR01217">
    <property type="entry name" value="PRICHEXTENSN"/>
</dbReference>
<sequence>MNVCTLHNGFYLWPFEAARKVIDIFDITSGCYCFYPELATLYKVHQHIEAPQLRVGPLAPNGALNNADRVYVDKLLGPEAFQLYKGELYTSLATGEIVKISPAGHVTFVTKLGQPCSKPLGFQIDERTNVMYVADAYHGVWKVDLRNDKKQLLVSPRVEIEGRAPKLINSVALSKTGELYWTDSTISPDNQFVVVVETFRMAEAPLARKLIARVQRLIEIPFEYLNTLYPHVMFDDIVYHIGHFKSVSDVMPKQSGLVVVDWNGNIVESYYNTDGSLGHISDAIVFNNRLYTGSPHLQNFIGSVAVPPLLKKAFERKPEAAPKQQAKPVETPKAKVEEKPKVEAPKPVVQEKPAPQKLTKPVEAAKPPPQKPAPKPVEQPKPAPPKPVEQPKPAPPKPVEQPKPAPPKPVEQPKPAPPKPVEQPKPAPKKPEPVKAPTQPKQEKPTPKPAAKSPTTPKATDKPTTQTPPVKKTPEVKTTPKPAKAKPAEPEFEMPIVTRPKEEALNEIKNKLAPENIPIKEEIPADTTKPSKETLKVIKKGGPAEIPNPHL</sequence>
<dbReference type="SUPFAM" id="SSF63829">
    <property type="entry name" value="Calcium-dependent phosphotriesterase"/>
    <property type="match status" value="1"/>
</dbReference>
<feature type="compositionally biased region" description="Basic and acidic residues" evidence="1">
    <location>
        <begin position="330"/>
        <end position="344"/>
    </location>
</feature>
<evidence type="ECO:0000256" key="1">
    <source>
        <dbReference type="SAM" id="MobiDB-lite"/>
    </source>
</evidence>
<protein>
    <submittedName>
        <fullName evidence="2">Hemomucin</fullName>
    </submittedName>
</protein>
<evidence type="ECO:0000313" key="2">
    <source>
        <dbReference type="EMBL" id="KOB69427.1"/>
    </source>
</evidence>
<feature type="region of interest" description="Disordered" evidence="1">
    <location>
        <begin position="317"/>
        <end position="500"/>
    </location>
</feature>